<dbReference type="EMBL" id="MHKK01000002">
    <property type="protein sequence ID" value="OGY90652.1"/>
    <property type="molecule type" value="Genomic_DNA"/>
</dbReference>
<dbReference type="InterPro" id="IPR003593">
    <property type="entry name" value="AAA+_ATPase"/>
</dbReference>
<dbReference type="InterPro" id="IPR051782">
    <property type="entry name" value="ABC_Transporter_VariousFunc"/>
</dbReference>
<protein>
    <recommendedName>
        <fullName evidence="4">ABC transporter domain-containing protein</fullName>
    </recommendedName>
</protein>
<evidence type="ECO:0000256" key="2">
    <source>
        <dbReference type="ARBA" id="ARBA00022741"/>
    </source>
</evidence>
<evidence type="ECO:0000313" key="6">
    <source>
        <dbReference type="Proteomes" id="UP000177817"/>
    </source>
</evidence>
<proteinExistence type="predicted"/>
<keyword evidence="3" id="KW-0067">ATP-binding</keyword>
<dbReference type="SMART" id="SM00382">
    <property type="entry name" value="AAA"/>
    <property type="match status" value="1"/>
</dbReference>
<dbReference type="GO" id="GO:0016887">
    <property type="term" value="F:ATP hydrolysis activity"/>
    <property type="evidence" value="ECO:0007669"/>
    <property type="project" value="InterPro"/>
</dbReference>
<name>A0A1G2BND2_9BACT</name>
<dbReference type="AlphaFoldDB" id="A0A1G2BND2"/>
<dbReference type="CDD" id="cd03230">
    <property type="entry name" value="ABC_DR_subfamily_A"/>
    <property type="match status" value="1"/>
</dbReference>
<gene>
    <name evidence="5" type="ORF">A2677_00040</name>
</gene>
<dbReference type="InterPro" id="IPR027417">
    <property type="entry name" value="P-loop_NTPase"/>
</dbReference>
<evidence type="ECO:0000256" key="3">
    <source>
        <dbReference type="ARBA" id="ARBA00022840"/>
    </source>
</evidence>
<dbReference type="Proteomes" id="UP000177817">
    <property type="component" value="Unassembled WGS sequence"/>
</dbReference>
<dbReference type="PANTHER" id="PTHR42939:SF1">
    <property type="entry name" value="ABC TRANSPORTER ATP-BINDING PROTEIN ALBC-RELATED"/>
    <property type="match status" value="1"/>
</dbReference>
<organism evidence="5 6">
    <name type="scientific">Candidatus Komeilibacteria bacterium RIFCSPHIGHO2_01_FULL_52_14</name>
    <dbReference type="NCBI Taxonomy" id="1798549"/>
    <lineage>
        <taxon>Bacteria</taxon>
        <taxon>Candidatus Komeiliibacteriota</taxon>
    </lineage>
</organism>
<dbReference type="PROSITE" id="PS50893">
    <property type="entry name" value="ABC_TRANSPORTER_2"/>
    <property type="match status" value="1"/>
</dbReference>
<dbReference type="InterPro" id="IPR003439">
    <property type="entry name" value="ABC_transporter-like_ATP-bd"/>
</dbReference>
<dbReference type="GO" id="GO:0005524">
    <property type="term" value="F:ATP binding"/>
    <property type="evidence" value="ECO:0007669"/>
    <property type="project" value="UniProtKB-KW"/>
</dbReference>
<feature type="domain" description="ABC transporter" evidence="4">
    <location>
        <begin position="2"/>
        <end position="232"/>
    </location>
</feature>
<reference evidence="5 6" key="1">
    <citation type="journal article" date="2016" name="Nat. Commun.">
        <title>Thousands of microbial genomes shed light on interconnected biogeochemical processes in an aquifer system.</title>
        <authorList>
            <person name="Anantharaman K."/>
            <person name="Brown C.T."/>
            <person name="Hug L.A."/>
            <person name="Sharon I."/>
            <person name="Castelle C.J."/>
            <person name="Probst A.J."/>
            <person name="Thomas B.C."/>
            <person name="Singh A."/>
            <person name="Wilkins M.J."/>
            <person name="Karaoz U."/>
            <person name="Brodie E.L."/>
            <person name="Williams K.H."/>
            <person name="Hubbard S.S."/>
            <person name="Banfield J.F."/>
        </authorList>
    </citation>
    <scope>NUCLEOTIDE SEQUENCE [LARGE SCALE GENOMIC DNA]</scope>
</reference>
<dbReference type="Gene3D" id="3.40.50.300">
    <property type="entry name" value="P-loop containing nucleotide triphosphate hydrolases"/>
    <property type="match status" value="1"/>
</dbReference>
<accession>A0A1G2BND2</accession>
<evidence type="ECO:0000259" key="4">
    <source>
        <dbReference type="PROSITE" id="PS50893"/>
    </source>
</evidence>
<evidence type="ECO:0000313" key="5">
    <source>
        <dbReference type="EMBL" id="OGY90652.1"/>
    </source>
</evidence>
<keyword evidence="2" id="KW-0547">Nucleotide-binding</keyword>
<evidence type="ECO:0000256" key="1">
    <source>
        <dbReference type="ARBA" id="ARBA00022448"/>
    </source>
</evidence>
<sequence length="240" mass="25990">MLSIKNLTKKFGPKVAVDRLSIEIKPGEIFALIGPNGSGKTTTIKIITGLLQPTDGSVTVADCDVTKQPIKAKAALGYIPDEPSIWSGMTGEEFLHFTGSLYGMPTSRRIERIRSLLDDFALKGLEKEYFENYSRGNKQKFTIIAALMHEPKLLLIDEPIVGLDPTSAEIAKKKFVEFSKKGGAVLLATHTLPVAEEIATRIGVLASGRLVATGSMSELRSRSKVSSGASLEQVYMAFTS</sequence>
<dbReference type="Pfam" id="PF00005">
    <property type="entry name" value="ABC_tran"/>
    <property type="match status" value="1"/>
</dbReference>
<dbReference type="PANTHER" id="PTHR42939">
    <property type="entry name" value="ABC TRANSPORTER ATP-BINDING PROTEIN ALBC-RELATED"/>
    <property type="match status" value="1"/>
</dbReference>
<keyword evidence="1" id="KW-0813">Transport</keyword>
<comment type="caution">
    <text evidence="5">The sequence shown here is derived from an EMBL/GenBank/DDBJ whole genome shotgun (WGS) entry which is preliminary data.</text>
</comment>
<dbReference type="SUPFAM" id="SSF52540">
    <property type="entry name" value="P-loop containing nucleoside triphosphate hydrolases"/>
    <property type="match status" value="1"/>
</dbReference>